<sequence>MELKIVLHEASTEVMIQRPHGIISIKYKVRIFFSSHHNSVMVKTRIAHRVKNIWKKLEVINSNKSKLKLIPNTTSEDVSGIGGEEMCQELVIFGRNAKMKMMIYTICNQDNGITHEHDDVQVYAIWGMGGIEKATLAQLVYNHEKVNHGCVCF</sequence>
<dbReference type="PANTHER" id="PTHR36766">
    <property type="entry name" value="PLANT BROAD-SPECTRUM MILDEW RESISTANCE PROTEIN RPW8"/>
    <property type="match status" value="1"/>
</dbReference>
<name>A0A2U1QHA8_ARTAN</name>
<dbReference type="EMBL" id="PKPP01000125">
    <property type="protein sequence ID" value="PWA97396.1"/>
    <property type="molecule type" value="Genomic_DNA"/>
</dbReference>
<dbReference type="InterPro" id="IPR027417">
    <property type="entry name" value="P-loop_NTPase"/>
</dbReference>
<organism evidence="2 3">
    <name type="scientific">Artemisia annua</name>
    <name type="common">Sweet wormwood</name>
    <dbReference type="NCBI Taxonomy" id="35608"/>
    <lineage>
        <taxon>Eukaryota</taxon>
        <taxon>Viridiplantae</taxon>
        <taxon>Streptophyta</taxon>
        <taxon>Embryophyta</taxon>
        <taxon>Tracheophyta</taxon>
        <taxon>Spermatophyta</taxon>
        <taxon>Magnoliopsida</taxon>
        <taxon>eudicotyledons</taxon>
        <taxon>Gunneridae</taxon>
        <taxon>Pentapetalae</taxon>
        <taxon>asterids</taxon>
        <taxon>campanulids</taxon>
        <taxon>Asterales</taxon>
        <taxon>Asteraceae</taxon>
        <taxon>Asteroideae</taxon>
        <taxon>Anthemideae</taxon>
        <taxon>Artemisiinae</taxon>
        <taxon>Artemisia</taxon>
    </lineage>
</organism>
<keyword evidence="1" id="KW-0611">Plant defense</keyword>
<dbReference type="OrthoDB" id="5279713at2759"/>
<accession>A0A2U1QHA8</accession>
<evidence type="ECO:0000313" key="2">
    <source>
        <dbReference type="EMBL" id="PWA97396.1"/>
    </source>
</evidence>
<dbReference type="Proteomes" id="UP000245207">
    <property type="component" value="Unassembled WGS sequence"/>
</dbReference>
<dbReference type="Gene3D" id="3.40.50.300">
    <property type="entry name" value="P-loop containing nucleotide triphosphate hydrolases"/>
    <property type="match status" value="1"/>
</dbReference>
<evidence type="ECO:0000313" key="3">
    <source>
        <dbReference type="Proteomes" id="UP000245207"/>
    </source>
</evidence>
<dbReference type="AlphaFoldDB" id="A0A2U1QHA8"/>
<protein>
    <submittedName>
        <fullName evidence="2">Disease resistance protein</fullName>
    </submittedName>
</protein>
<dbReference type="GO" id="GO:0006952">
    <property type="term" value="P:defense response"/>
    <property type="evidence" value="ECO:0007669"/>
    <property type="project" value="UniProtKB-KW"/>
</dbReference>
<dbReference type="PANTHER" id="PTHR36766:SF47">
    <property type="entry name" value="NB-ARC DOMAIN-CONTAINING PROTEIN"/>
    <property type="match status" value="1"/>
</dbReference>
<proteinExistence type="predicted"/>
<gene>
    <name evidence="2" type="ORF">CTI12_AA029790</name>
</gene>
<comment type="caution">
    <text evidence="2">The sequence shown here is derived from an EMBL/GenBank/DDBJ whole genome shotgun (WGS) entry which is preliminary data.</text>
</comment>
<reference evidence="2 3" key="1">
    <citation type="journal article" date="2018" name="Mol. Plant">
        <title>The genome of Artemisia annua provides insight into the evolution of Asteraceae family and artemisinin biosynthesis.</title>
        <authorList>
            <person name="Shen Q."/>
            <person name="Zhang L."/>
            <person name="Liao Z."/>
            <person name="Wang S."/>
            <person name="Yan T."/>
            <person name="Shi P."/>
            <person name="Liu M."/>
            <person name="Fu X."/>
            <person name="Pan Q."/>
            <person name="Wang Y."/>
            <person name="Lv Z."/>
            <person name="Lu X."/>
            <person name="Zhang F."/>
            <person name="Jiang W."/>
            <person name="Ma Y."/>
            <person name="Chen M."/>
            <person name="Hao X."/>
            <person name="Li L."/>
            <person name="Tang Y."/>
            <person name="Lv G."/>
            <person name="Zhou Y."/>
            <person name="Sun X."/>
            <person name="Brodelius P.E."/>
            <person name="Rose J.K.C."/>
            <person name="Tang K."/>
        </authorList>
    </citation>
    <scope>NUCLEOTIDE SEQUENCE [LARGE SCALE GENOMIC DNA]</scope>
    <source>
        <strain evidence="3">cv. Huhao1</strain>
        <tissue evidence="2">Leaf</tissue>
    </source>
</reference>
<keyword evidence="3" id="KW-1185">Reference proteome</keyword>
<evidence type="ECO:0000256" key="1">
    <source>
        <dbReference type="ARBA" id="ARBA00022821"/>
    </source>
</evidence>